<dbReference type="InterPro" id="IPR010559">
    <property type="entry name" value="Sig_transdc_His_kin_internal"/>
</dbReference>
<dbReference type="PRINTS" id="PR00344">
    <property type="entry name" value="BCTRLSENSOR"/>
</dbReference>
<evidence type="ECO:0000313" key="14">
    <source>
        <dbReference type="EMBL" id="NOU69675.1"/>
    </source>
</evidence>
<proteinExistence type="predicted"/>
<dbReference type="Gene3D" id="3.30.565.10">
    <property type="entry name" value="Histidine kinase-like ATPase, C-terminal domain"/>
    <property type="match status" value="1"/>
</dbReference>
<evidence type="ECO:0000256" key="1">
    <source>
        <dbReference type="ARBA" id="ARBA00000085"/>
    </source>
</evidence>
<organism evidence="14 15">
    <name type="scientific">Paenibacillus plantarum</name>
    <dbReference type="NCBI Taxonomy" id="2654975"/>
    <lineage>
        <taxon>Bacteria</taxon>
        <taxon>Bacillati</taxon>
        <taxon>Bacillota</taxon>
        <taxon>Bacilli</taxon>
        <taxon>Bacillales</taxon>
        <taxon>Paenibacillaceae</taxon>
        <taxon>Paenibacillus</taxon>
    </lineage>
</organism>
<evidence type="ECO:0000256" key="6">
    <source>
        <dbReference type="ARBA" id="ARBA00022679"/>
    </source>
</evidence>
<keyword evidence="9 12" id="KW-1133">Transmembrane helix</keyword>
<dbReference type="SMART" id="SM00387">
    <property type="entry name" value="HATPase_c"/>
    <property type="match status" value="1"/>
</dbReference>
<evidence type="ECO:0000256" key="3">
    <source>
        <dbReference type="ARBA" id="ARBA00012438"/>
    </source>
</evidence>
<dbReference type="SUPFAM" id="SSF158472">
    <property type="entry name" value="HAMP domain-like"/>
    <property type="match status" value="1"/>
</dbReference>
<dbReference type="Pfam" id="PF00672">
    <property type="entry name" value="HAMP"/>
    <property type="match status" value="1"/>
</dbReference>
<dbReference type="RefSeq" id="WP_171638283.1">
    <property type="nucleotide sequence ID" value="NZ_WHNY01000093.1"/>
</dbReference>
<evidence type="ECO:0000256" key="7">
    <source>
        <dbReference type="ARBA" id="ARBA00022692"/>
    </source>
</evidence>
<evidence type="ECO:0000256" key="10">
    <source>
        <dbReference type="ARBA" id="ARBA00023012"/>
    </source>
</evidence>
<evidence type="ECO:0000256" key="12">
    <source>
        <dbReference type="SAM" id="Phobius"/>
    </source>
</evidence>
<keyword evidence="5" id="KW-0597">Phosphoprotein</keyword>
<dbReference type="Pfam" id="PF02518">
    <property type="entry name" value="HATPase_c"/>
    <property type="match status" value="1"/>
</dbReference>
<dbReference type="PANTHER" id="PTHR34220:SF7">
    <property type="entry name" value="SENSOR HISTIDINE KINASE YPDA"/>
    <property type="match status" value="1"/>
</dbReference>
<comment type="catalytic activity">
    <reaction evidence="1">
        <text>ATP + protein L-histidine = ADP + protein N-phospho-L-histidine.</text>
        <dbReference type="EC" id="2.7.13.3"/>
    </reaction>
</comment>
<accession>A0ABX1XM93</accession>
<protein>
    <recommendedName>
        <fullName evidence="3">histidine kinase</fullName>
        <ecNumber evidence="3">2.7.13.3</ecNumber>
    </recommendedName>
</protein>
<dbReference type="Gene3D" id="1.10.8.500">
    <property type="entry name" value="HAMP domain in histidine kinase"/>
    <property type="match status" value="1"/>
</dbReference>
<dbReference type="EMBL" id="WHNY01000093">
    <property type="protein sequence ID" value="NOU69675.1"/>
    <property type="molecule type" value="Genomic_DNA"/>
</dbReference>
<reference evidence="14 15" key="1">
    <citation type="submission" date="2019-10" db="EMBL/GenBank/DDBJ databases">
        <title>Description of Paenibacillus humi sp. nov.</title>
        <authorList>
            <person name="Carlier A."/>
            <person name="Qi S."/>
        </authorList>
    </citation>
    <scope>NUCLEOTIDE SEQUENCE [LARGE SCALE GENOMIC DNA]</scope>
    <source>
        <strain evidence="14 15">LMG 31461</strain>
    </source>
</reference>
<dbReference type="InterPro" id="IPR003660">
    <property type="entry name" value="HAMP_dom"/>
</dbReference>
<dbReference type="PANTHER" id="PTHR34220">
    <property type="entry name" value="SENSOR HISTIDINE KINASE YPDA"/>
    <property type="match status" value="1"/>
</dbReference>
<dbReference type="InterPro" id="IPR050640">
    <property type="entry name" value="Bact_2-comp_sensor_kinase"/>
</dbReference>
<evidence type="ECO:0000256" key="2">
    <source>
        <dbReference type="ARBA" id="ARBA00004651"/>
    </source>
</evidence>
<comment type="subcellular location">
    <subcellularLocation>
        <location evidence="2">Cell membrane</location>
        <topology evidence="2">Multi-pass membrane protein</topology>
    </subcellularLocation>
</comment>
<dbReference type="Proteomes" id="UP000653578">
    <property type="component" value="Unassembled WGS sequence"/>
</dbReference>
<comment type="caution">
    <text evidence="14">The sequence shown here is derived from an EMBL/GenBank/DDBJ whole genome shotgun (WGS) entry which is preliminary data.</text>
</comment>
<dbReference type="InterPro" id="IPR004358">
    <property type="entry name" value="Sig_transdc_His_kin-like_C"/>
</dbReference>
<keyword evidence="6" id="KW-0808">Transferase</keyword>
<keyword evidence="11 12" id="KW-0472">Membrane</keyword>
<keyword evidence="10" id="KW-0902">Two-component regulatory system</keyword>
<name>A0ABX1XM93_9BACL</name>
<feature type="transmembrane region" description="Helical" evidence="12">
    <location>
        <begin position="301"/>
        <end position="319"/>
    </location>
</feature>
<gene>
    <name evidence="14" type="ORF">GC096_37270</name>
</gene>
<dbReference type="InterPro" id="IPR036890">
    <property type="entry name" value="HATPase_C_sf"/>
</dbReference>
<dbReference type="PROSITE" id="PS50885">
    <property type="entry name" value="HAMP"/>
    <property type="match status" value="1"/>
</dbReference>
<dbReference type="SMART" id="SM00304">
    <property type="entry name" value="HAMP"/>
    <property type="match status" value="1"/>
</dbReference>
<dbReference type="Pfam" id="PF06580">
    <property type="entry name" value="His_kinase"/>
    <property type="match status" value="1"/>
</dbReference>
<keyword evidence="4" id="KW-1003">Cell membrane</keyword>
<evidence type="ECO:0000256" key="8">
    <source>
        <dbReference type="ARBA" id="ARBA00022777"/>
    </source>
</evidence>
<evidence type="ECO:0000259" key="13">
    <source>
        <dbReference type="PROSITE" id="PS50885"/>
    </source>
</evidence>
<evidence type="ECO:0000256" key="9">
    <source>
        <dbReference type="ARBA" id="ARBA00022989"/>
    </source>
</evidence>
<keyword evidence="8" id="KW-0418">Kinase</keyword>
<dbReference type="SUPFAM" id="SSF55874">
    <property type="entry name" value="ATPase domain of HSP90 chaperone/DNA topoisomerase II/histidine kinase"/>
    <property type="match status" value="1"/>
</dbReference>
<evidence type="ECO:0000313" key="15">
    <source>
        <dbReference type="Proteomes" id="UP000653578"/>
    </source>
</evidence>
<evidence type="ECO:0000256" key="5">
    <source>
        <dbReference type="ARBA" id="ARBA00022553"/>
    </source>
</evidence>
<dbReference type="Gene3D" id="3.30.450.20">
    <property type="entry name" value="PAS domain"/>
    <property type="match status" value="2"/>
</dbReference>
<dbReference type="InterPro" id="IPR003594">
    <property type="entry name" value="HATPase_dom"/>
</dbReference>
<evidence type="ECO:0000256" key="11">
    <source>
        <dbReference type="ARBA" id="ARBA00023136"/>
    </source>
</evidence>
<dbReference type="CDD" id="cd06225">
    <property type="entry name" value="HAMP"/>
    <property type="match status" value="1"/>
</dbReference>
<dbReference type="InterPro" id="IPR033479">
    <property type="entry name" value="dCache_1"/>
</dbReference>
<keyword evidence="7 12" id="KW-0812">Transmembrane</keyword>
<keyword evidence="15" id="KW-1185">Reference proteome</keyword>
<sequence>MKMRFIKWLNISLRQKLVTVSVICLLVPLLISTIVSNYMAKDVLMDNAISNSQDSMQMVELNLTSLINNLLYITNNVQFDSELNTLLREGKESETKAQHVLNQTRITAKLSSITSLLNDTYITILTDEHGGYTNYSAYDYNYELFYEEDWFKQLKAMNGYETLWLGGQPNYLLSSRPSSSHLITIARKIQFSTRPSGYVIVSMKETDFHESFAKLAGNSQIMLVNSKGIILSHPDSKQIGQRFAYADRIHFQEDDAKVTTIDGEHYLLTSHDLTYSDWSLVNLTRYKEATQKINFIQQTNLFIQISFFSIFLIILVVLVRRLTEPLARLGRVANEIEAGNLSIRAQIVGGNEIAKVGRSFNKMLDRIEIMLNKAVLDQTKKRMLELEMLQAQIHPHFLFNVLNSIRLKILKKNDQENALFIQSLAHLLRMTINRNNEYIPLYQEIEIVTHYIKLMNMRQKQPIMYEAHIPQDAGMVEVPRLFIQPLIENAYIHGFNEGGGTIMISSRVEHQQLIVEVADNGKGMNEEERMRLLDHLQHDGAEEQIEYKRSGFTGIGVKNVYERLRLIYGPAFKLLIESEQGEGTKITLLIPVVAGEARYV</sequence>
<feature type="domain" description="HAMP" evidence="13">
    <location>
        <begin position="320"/>
        <end position="372"/>
    </location>
</feature>
<dbReference type="EC" id="2.7.13.3" evidence="3"/>
<dbReference type="Pfam" id="PF02743">
    <property type="entry name" value="dCache_1"/>
    <property type="match status" value="1"/>
</dbReference>
<evidence type="ECO:0000256" key="4">
    <source>
        <dbReference type="ARBA" id="ARBA00022475"/>
    </source>
</evidence>